<dbReference type="OrthoDB" id="9815229at2"/>
<name>A0A1A5J5D8_RHILI</name>
<feature type="domain" description="Peptidoglycan binding" evidence="3">
    <location>
        <begin position="99"/>
        <end position="164"/>
    </location>
</feature>
<evidence type="ECO:0000313" key="5">
    <source>
        <dbReference type="Proteomes" id="UP000093748"/>
    </source>
</evidence>
<evidence type="ECO:0000256" key="1">
    <source>
        <dbReference type="SAM" id="Phobius"/>
    </source>
</evidence>
<sequence length="283" mass="29767">MAASREKESLARVLAHEGGYSNHPNDPGGPTMKGVTQRVYDGYRKGKGLATRSVKGITIGELNEIYDRQYWDAVQGDALPAGVDYVVFDGAVNSGPGRSIMWLQQALRPAYTGRIDGVLGVGTLAALKADKNNDELIDRICNARMAFLKHLSTFGTFGRGWTARVAEVRAIGQAWATGQVPQAANFVDGGQAKAFVDDANAAPSTAPADLATGAGTGGLGLSGYLYDLQNQLSPLSYTSEWIGKVVAVVALASALLAIGGLAYRWYAHRKAKRLAAALGAAPA</sequence>
<evidence type="ECO:0000259" key="2">
    <source>
        <dbReference type="Pfam" id="PF05838"/>
    </source>
</evidence>
<dbReference type="Gene3D" id="1.20.141.10">
    <property type="entry name" value="Chitosanase, subunit A, domain 1"/>
    <property type="match status" value="1"/>
</dbReference>
<dbReference type="AlphaFoldDB" id="A0A1A5J5D8"/>
<dbReference type="GeneID" id="66684803"/>
<evidence type="ECO:0000259" key="3">
    <source>
        <dbReference type="Pfam" id="PF09374"/>
    </source>
</evidence>
<feature type="domain" description="TtsA-like Glycoside hydrolase family 108" evidence="2">
    <location>
        <begin position="11"/>
        <end position="95"/>
    </location>
</feature>
<protein>
    <submittedName>
        <fullName evidence="4">N-acetylmuramidase</fullName>
    </submittedName>
</protein>
<dbReference type="CDD" id="cd13926">
    <property type="entry name" value="N-acetylmuramidase_GH108"/>
    <property type="match status" value="1"/>
</dbReference>
<dbReference type="SUPFAM" id="SSF53955">
    <property type="entry name" value="Lysozyme-like"/>
    <property type="match status" value="1"/>
</dbReference>
<dbReference type="Pfam" id="PF05838">
    <property type="entry name" value="Glyco_hydro_108"/>
    <property type="match status" value="1"/>
</dbReference>
<dbReference type="Pfam" id="PF09374">
    <property type="entry name" value="PG_binding_3"/>
    <property type="match status" value="1"/>
</dbReference>
<dbReference type="RefSeq" id="WP_032929683.1">
    <property type="nucleotide sequence ID" value="NZ_LZTH01000045.1"/>
</dbReference>
<proteinExistence type="predicted"/>
<keyword evidence="1" id="KW-1133">Transmembrane helix</keyword>
<dbReference type="Proteomes" id="UP000093748">
    <property type="component" value="Unassembled WGS sequence"/>
</dbReference>
<keyword evidence="1" id="KW-0812">Transmembrane</keyword>
<feature type="transmembrane region" description="Helical" evidence="1">
    <location>
        <begin position="241"/>
        <end position="263"/>
    </location>
</feature>
<dbReference type="InterPro" id="IPR008565">
    <property type="entry name" value="TtsA-like_GH18_dom"/>
</dbReference>
<dbReference type="InterPro" id="IPR023346">
    <property type="entry name" value="Lysozyme-like_dom_sf"/>
</dbReference>
<accession>A0A1A5J5D8</accession>
<evidence type="ECO:0000313" key="4">
    <source>
        <dbReference type="EMBL" id="OBP76837.1"/>
    </source>
</evidence>
<reference evidence="5" key="1">
    <citation type="submission" date="2016-06" db="EMBL/GenBank/DDBJ databases">
        <title>NZP2037 Pacbio-Illumina hybrid assembly.</title>
        <authorList>
            <person name="Ramsay J.P."/>
        </authorList>
    </citation>
    <scope>NUCLEOTIDE SEQUENCE [LARGE SCALE GENOMIC DNA]</scope>
    <source>
        <strain evidence="5">R7ANS::ICEMlSym2042</strain>
    </source>
</reference>
<gene>
    <name evidence="4" type="ORF">BAE39_12210</name>
</gene>
<dbReference type="InterPro" id="IPR018537">
    <property type="entry name" value="Peptidoglycan-bd_3"/>
</dbReference>
<keyword evidence="1" id="KW-0472">Membrane</keyword>
<comment type="caution">
    <text evidence="4">The sequence shown here is derived from an EMBL/GenBank/DDBJ whole genome shotgun (WGS) entry which is preliminary data.</text>
</comment>
<dbReference type="EMBL" id="LZTJ01000012">
    <property type="protein sequence ID" value="OBP76837.1"/>
    <property type="molecule type" value="Genomic_DNA"/>
</dbReference>
<organism evidence="4 5">
    <name type="scientific">Rhizobium loti</name>
    <name type="common">Mesorhizobium loti</name>
    <dbReference type="NCBI Taxonomy" id="381"/>
    <lineage>
        <taxon>Bacteria</taxon>
        <taxon>Pseudomonadati</taxon>
        <taxon>Pseudomonadota</taxon>
        <taxon>Alphaproteobacteria</taxon>
        <taxon>Hyphomicrobiales</taxon>
        <taxon>Phyllobacteriaceae</taxon>
        <taxon>Mesorhizobium</taxon>
    </lineage>
</organism>